<dbReference type="GO" id="GO:0016151">
    <property type="term" value="F:nickel cation binding"/>
    <property type="evidence" value="ECO:0007669"/>
    <property type="project" value="UniProtKB-UniRule"/>
</dbReference>
<dbReference type="AlphaFoldDB" id="A0A937G2F0"/>
<keyword evidence="3" id="KW-0963">Cytoplasm</keyword>
<dbReference type="Pfam" id="PF01774">
    <property type="entry name" value="UreD"/>
    <property type="match status" value="1"/>
</dbReference>
<protein>
    <recommendedName>
        <fullName evidence="3">Urease accessory protein UreD</fullName>
    </recommendedName>
</protein>
<reference evidence="4" key="1">
    <citation type="submission" date="2021-01" db="EMBL/GenBank/DDBJ databases">
        <title>Fulvivirga kasyanovii gen. nov., sp nov., a novel member of the phylum Bacteroidetes isolated from seawater in a mussel farm.</title>
        <authorList>
            <person name="Zhao L.-H."/>
            <person name="Wang Z.-J."/>
        </authorList>
    </citation>
    <scope>NUCLEOTIDE SEQUENCE</scope>
    <source>
        <strain evidence="4">29W222</strain>
    </source>
</reference>
<comment type="similarity">
    <text evidence="1 3">Belongs to the UreD family.</text>
</comment>
<keyword evidence="5" id="KW-1185">Reference proteome</keyword>
<evidence type="ECO:0000256" key="2">
    <source>
        <dbReference type="ARBA" id="ARBA00023186"/>
    </source>
</evidence>
<evidence type="ECO:0000313" key="4">
    <source>
        <dbReference type="EMBL" id="MBL6449412.1"/>
    </source>
</evidence>
<comment type="function">
    <text evidence="3">Required for maturation of urease via the functional incorporation of the urease nickel metallocenter.</text>
</comment>
<keyword evidence="3" id="KW-0996">Nickel insertion</keyword>
<evidence type="ECO:0000256" key="1">
    <source>
        <dbReference type="ARBA" id="ARBA00007177"/>
    </source>
</evidence>
<name>A0A937G2F0_9BACT</name>
<accession>A0A937G2F0</accession>
<organism evidence="4 5">
    <name type="scientific">Fulvivirga marina</name>
    <dbReference type="NCBI Taxonomy" id="2494733"/>
    <lineage>
        <taxon>Bacteria</taxon>
        <taxon>Pseudomonadati</taxon>
        <taxon>Bacteroidota</taxon>
        <taxon>Cytophagia</taxon>
        <taxon>Cytophagales</taxon>
        <taxon>Fulvivirgaceae</taxon>
        <taxon>Fulvivirga</taxon>
    </lineage>
</organism>
<dbReference type="GO" id="GO:0005737">
    <property type="term" value="C:cytoplasm"/>
    <property type="evidence" value="ECO:0007669"/>
    <property type="project" value="UniProtKB-SubCell"/>
</dbReference>
<gene>
    <name evidence="3" type="primary">ureD</name>
    <name evidence="4" type="ORF">JMN32_24080</name>
</gene>
<comment type="subunit">
    <text evidence="3">UreD, UreF and UreG form a complex that acts as a GTP-hydrolysis-dependent molecular chaperone, activating the urease apoprotein by helping to assemble the nickel containing metallocenter of UreC. The UreE protein probably delivers the nickel.</text>
</comment>
<dbReference type="PANTHER" id="PTHR33643">
    <property type="entry name" value="UREASE ACCESSORY PROTEIN D"/>
    <property type="match status" value="1"/>
</dbReference>
<dbReference type="InterPro" id="IPR002669">
    <property type="entry name" value="UreD"/>
</dbReference>
<evidence type="ECO:0000256" key="3">
    <source>
        <dbReference type="HAMAP-Rule" id="MF_01384"/>
    </source>
</evidence>
<dbReference type="Proteomes" id="UP000614216">
    <property type="component" value="Unassembled WGS sequence"/>
</dbReference>
<dbReference type="HAMAP" id="MF_01384">
    <property type="entry name" value="UreD"/>
    <property type="match status" value="1"/>
</dbReference>
<dbReference type="RefSeq" id="WP_202858938.1">
    <property type="nucleotide sequence ID" value="NZ_JAEUGD010000066.1"/>
</dbReference>
<comment type="subcellular location">
    <subcellularLocation>
        <location evidence="3">Cytoplasm</location>
    </subcellularLocation>
</comment>
<sequence length="289" mass="32677">MIDIVETTTDRSEIEVAWVRGKSELITCKNIQPLKILHPDSHNSTCHLVLSNYGGGMVAADLINIRVKCGTNTRTFISSQSNTRIYKKISNTLTEQNVEGEIAEDALVVVFPDPVVLQAESRFSQSQHWEVGRGGLLFLVDWFQAGRTDSGEKYQFDTYLSEIKVSVEGKLLVLDRFSFSPQENIADSPANFGQYQSMLSIYLAGFPDDLRFNKIADKLQEIRSANMPALNYDIDNNDYVISVTRAREGVYILRAMGKSRMDLQSLCEDLMNMFSETVLLGYNPMKRKF</sequence>
<dbReference type="PANTHER" id="PTHR33643:SF1">
    <property type="entry name" value="UREASE ACCESSORY PROTEIN D"/>
    <property type="match status" value="1"/>
</dbReference>
<proteinExistence type="inferred from homology"/>
<keyword evidence="2 3" id="KW-0143">Chaperone</keyword>
<evidence type="ECO:0000313" key="5">
    <source>
        <dbReference type="Proteomes" id="UP000614216"/>
    </source>
</evidence>
<dbReference type="EMBL" id="JAEUGD010000066">
    <property type="protein sequence ID" value="MBL6449412.1"/>
    <property type="molecule type" value="Genomic_DNA"/>
</dbReference>
<comment type="caution">
    <text evidence="4">The sequence shown here is derived from an EMBL/GenBank/DDBJ whole genome shotgun (WGS) entry which is preliminary data.</text>
</comment>